<dbReference type="PANTHER" id="PTHR32465:SF0">
    <property type="entry name" value="BARDET-BIEDL SYNDROME 2 PROTEIN"/>
    <property type="match status" value="1"/>
</dbReference>
<keyword evidence="6" id="KW-0966">Cell projection</keyword>
<feature type="domain" description="Ciliary BBSome complex subunit 2 N-terminal" evidence="7">
    <location>
        <begin position="20"/>
        <end position="125"/>
    </location>
</feature>
<keyword evidence="4" id="KW-0969">Cilium</keyword>
<feature type="domain" description="Ciliary BBSome complex subunit 2 middle region" evidence="9">
    <location>
        <begin position="164"/>
        <end position="271"/>
    </location>
</feature>
<dbReference type="InterPro" id="IPR055381">
    <property type="entry name" value="BBS2_CtH_dom"/>
</dbReference>
<dbReference type="GO" id="GO:0036064">
    <property type="term" value="C:ciliary basal body"/>
    <property type="evidence" value="ECO:0007669"/>
    <property type="project" value="TreeGrafter"/>
</dbReference>
<dbReference type="FunFam" id="2.130.10.10:FF:000967">
    <property type="entry name" value="Bardet-Biedl syndrome 2 protein homolog"/>
    <property type="match status" value="1"/>
</dbReference>
<sequence length="725" mass="79691">MLLPIFTLNLNHKVLPGKVTIGSYDGKHPCLTAATAGEKVFIHNPHGTLGRSVHRMSFSDTHQDIRLLNINQPITALKAGRLNPMSNCDVLIIGTPVNLLAYDVQNNKDVFYKEIPDGIKTLTLGLLGAIENPLAIIGGNCSLHGFDHQGHDPFWTVTGDDVSSLALLDFDGDGDSELIVGSEDFEIRVFKEDAILTEVSETESVTHLTSLGGPRFGYALANGTVGVYEKATRWWRIKSKNTIVAIHGYDIDGDGEVELVTGWSNGKIDARNVRTGEVVFKDHLPHSIAGIVEGDYRLDGKIQLIVVSVEGEVRGYLPAPSVGHNQSLLDVNVEQETIRELSQAKMQLEMELRNYETNARVSSAGKRGEPEPLESSQNIGMIPANTQLQTGIALTAGEEGDPPHVELALASTNGTIIRSVLVFGEGVFEGESLVVHPPEAEVRETVRVPLFPPKDVPIDLHVKALVGFLEGVHFHVFELTRQLPRFAMYAPLEVEPPVQPSGLVTFSVQERVQRLAVWFNQNFLLAADLEVENGQGISRSFLALRTSLPLTIEVTPNANITIRTDDMDLAGDLVTSLASFLNLAELQVSAEFPAEIDRVSSLFEKADELHAVRTRLTAEMADHSGLIKSLVVRAEDARIMGEYDVMKQRYLDLMGLNRELFTRAQIRYNNHTQLADTLKELNQLVQRAAKLRVGKYKTQVINSCRQAIKDNNVAGLIRAVTTGEL</sequence>
<evidence type="ECO:0000313" key="13">
    <source>
        <dbReference type="EMBL" id="CAD7223074.1"/>
    </source>
</evidence>
<evidence type="ECO:0000259" key="10">
    <source>
        <dbReference type="Pfam" id="PF23350"/>
    </source>
</evidence>
<evidence type="ECO:0000259" key="9">
    <source>
        <dbReference type="Pfam" id="PF14783"/>
    </source>
</evidence>
<evidence type="ECO:0000256" key="6">
    <source>
        <dbReference type="ARBA" id="ARBA00023273"/>
    </source>
</evidence>
<feature type="domain" description="BBS2 hairpin" evidence="12">
    <location>
        <begin position="593"/>
        <end position="690"/>
    </location>
</feature>
<dbReference type="Pfam" id="PF14781">
    <property type="entry name" value="BBS2_N"/>
    <property type="match status" value="1"/>
</dbReference>
<dbReference type="InterPro" id="IPR055380">
    <property type="entry name" value="BBS2_hp_dom"/>
</dbReference>
<accession>A0A7R8W1I1</accession>
<dbReference type="InterPro" id="IPR036322">
    <property type="entry name" value="WD40_repeat_dom_sf"/>
</dbReference>
<gene>
    <name evidence="13" type="ORF">CTOB1V02_LOCUS1069</name>
</gene>
<dbReference type="InterPro" id="IPR029430">
    <property type="entry name" value="BBS2_N"/>
</dbReference>
<name>A0A7R8W1I1_9CRUS</name>
<evidence type="ECO:0000256" key="4">
    <source>
        <dbReference type="ARBA" id="ARBA00023069"/>
    </source>
</evidence>
<reference evidence="13" key="1">
    <citation type="submission" date="2020-11" db="EMBL/GenBank/DDBJ databases">
        <authorList>
            <person name="Tran Van P."/>
        </authorList>
    </citation>
    <scope>NUCLEOTIDE SEQUENCE</scope>
</reference>
<evidence type="ECO:0000259" key="8">
    <source>
        <dbReference type="Pfam" id="PF14782"/>
    </source>
</evidence>
<evidence type="ECO:0000259" key="12">
    <source>
        <dbReference type="Pfam" id="PF23353"/>
    </source>
</evidence>
<dbReference type="GO" id="GO:0043005">
    <property type="term" value="C:neuron projection"/>
    <property type="evidence" value="ECO:0007669"/>
    <property type="project" value="TreeGrafter"/>
</dbReference>
<evidence type="ECO:0000256" key="1">
    <source>
        <dbReference type="ARBA" id="ARBA00004138"/>
    </source>
</evidence>
<dbReference type="InterPro" id="IPR029429">
    <property type="entry name" value="BBS2_Mid"/>
</dbReference>
<dbReference type="PANTHER" id="PTHR32465">
    <property type="entry name" value="BARDET-BIEDL SYNDROME 2 PROTEIN"/>
    <property type="match status" value="1"/>
</dbReference>
<dbReference type="InterPro" id="IPR029333">
    <property type="entry name" value="BBS2_GAE_dom"/>
</dbReference>
<protein>
    <submittedName>
        <fullName evidence="13">Uncharacterized protein</fullName>
    </submittedName>
</protein>
<dbReference type="Pfam" id="PF14783">
    <property type="entry name" value="BBS2_Mid"/>
    <property type="match status" value="1"/>
</dbReference>
<dbReference type="SUPFAM" id="SSF50978">
    <property type="entry name" value="WD40 repeat-like"/>
    <property type="match status" value="1"/>
</dbReference>
<dbReference type="Pfam" id="PF23350">
    <property type="entry name" value="BBS2_pf"/>
    <property type="match status" value="1"/>
</dbReference>
<feature type="domain" description="BBS2 platform" evidence="10">
    <location>
        <begin position="489"/>
        <end position="581"/>
    </location>
</feature>
<dbReference type="PIRSF" id="PIRSF013684">
    <property type="entry name" value="BBS2"/>
    <property type="match status" value="1"/>
</dbReference>
<dbReference type="Pfam" id="PF14782">
    <property type="entry name" value="BBS2_GAE"/>
    <property type="match status" value="1"/>
</dbReference>
<dbReference type="Pfam" id="PF23353">
    <property type="entry name" value="BBS2_hp"/>
    <property type="match status" value="1"/>
</dbReference>
<evidence type="ECO:0000256" key="5">
    <source>
        <dbReference type="ARBA" id="ARBA00023212"/>
    </source>
</evidence>
<evidence type="ECO:0000256" key="2">
    <source>
        <dbReference type="ARBA" id="ARBA00004245"/>
    </source>
</evidence>
<dbReference type="Pfam" id="PF23351">
    <property type="entry name" value="BBS2_CtH"/>
    <property type="match status" value="1"/>
</dbReference>
<dbReference type="GO" id="GO:0034464">
    <property type="term" value="C:BBSome"/>
    <property type="evidence" value="ECO:0007669"/>
    <property type="project" value="UniProtKB-UniRule"/>
</dbReference>
<dbReference type="InterPro" id="IPR016616">
    <property type="entry name" value="Bardet-Biedl_syndrome_2_prot"/>
</dbReference>
<evidence type="ECO:0000259" key="11">
    <source>
        <dbReference type="Pfam" id="PF23351"/>
    </source>
</evidence>
<dbReference type="EMBL" id="OB660146">
    <property type="protein sequence ID" value="CAD7223074.1"/>
    <property type="molecule type" value="Genomic_DNA"/>
</dbReference>
<dbReference type="GO" id="GO:1905515">
    <property type="term" value="P:non-motile cilium assembly"/>
    <property type="evidence" value="ECO:0007669"/>
    <property type="project" value="InterPro"/>
</dbReference>
<feature type="domain" description="BBS2 C-terminal helix bundle" evidence="11">
    <location>
        <begin position="695"/>
        <end position="719"/>
    </location>
</feature>
<dbReference type="InterPro" id="IPR055379">
    <property type="entry name" value="BBS2_pf_dom"/>
</dbReference>
<evidence type="ECO:0000256" key="3">
    <source>
        <dbReference type="ARBA" id="ARBA00022490"/>
    </source>
</evidence>
<comment type="subcellular location">
    <subcellularLocation>
        <location evidence="1">Cell projection</location>
        <location evidence="1">Cilium</location>
    </subcellularLocation>
    <subcellularLocation>
        <location evidence="2">Cytoplasm</location>
        <location evidence="2">Cytoskeleton</location>
    </subcellularLocation>
</comment>
<keyword evidence="5" id="KW-0206">Cytoskeleton</keyword>
<dbReference type="OrthoDB" id="2120021at2759"/>
<dbReference type="GO" id="GO:0031514">
    <property type="term" value="C:motile cilium"/>
    <property type="evidence" value="ECO:0007669"/>
    <property type="project" value="TreeGrafter"/>
</dbReference>
<evidence type="ECO:0000259" key="7">
    <source>
        <dbReference type="Pfam" id="PF14781"/>
    </source>
</evidence>
<dbReference type="AlphaFoldDB" id="A0A7R8W1I1"/>
<proteinExistence type="predicted"/>
<organism evidence="13">
    <name type="scientific">Cyprideis torosa</name>
    <dbReference type="NCBI Taxonomy" id="163714"/>
    <lineage>
        <taxon>Eukaryota</taxon>
        <taxon>Metazoa</taxon>
        <taxon>Ecdysozoa</taxon>
        <taxon>Arthropoda</taxon>
        <taxon>Crustacea</taxon>
        <taxon>Oligostraca</taxon>
        <taxon>Ostracoda</taxon>
        <taxon>Podocopa</taxon>
        <taxon>Podocopida</taxon>
        <taxon>Cytherocopina</taxon>
        <taxon>Cytheroidea</taxon>
        <taxon>Cytherideidae</taxon>
        <taxon>Cyprideis</taxon>
    </lineage>
</organism>
<keyword evidence="3" id="KW-0963">Cytoplasm</keyword>
<dbReference type="GO" id="GO:0016020">
    <property type="term" value="C:membrane"/>
    <property type="evidence" value="ECO:0007669"/>
    <property type="project" value="TreeGrafter"/>
</dbReference>
<feature type="domain" description="BBS2 GAE" evidence="8">
    <location>
        <begin position="403"/>
        <end position="486"/>
    </location>
</feature>